<protein>
    <submittedName>
        <fullName evidence="1">DUF2877 domain-containing protein</fullName>
    </submittedName>
</protein>
<reference evidence="1" key="2">
    <citation type="submission" date="2021-04" db="EMBL/GenBank/DDBJ databases">
        <authorList>
            <person name="Gilroy R."/>
        </authorList>
    </citation>
    <scope>NUCLEOTIDE SEQUENCE</scope>
    <source>
        <strain evidence="1">ChiBcec16_6824</strain>
    </source>
</reference>
<accession>A0A9D1YAU2</accession>
<organism evidence="1 2">
    <name type="scientific">Candidatus Flavonifractor merdigallinarum</name>
    <dbReference type="NCBI Taxonomy" id="2838589"/>
    <lineage>
        <taxon>Bacteria</taxon>
        <taxon>Bacillati</taxon>
        <taxon>Bacillota</taxon>
        <taxon>Clostridia</taxon>
        <taxon>Eubacteriales</taxon>
        <taxon>Oscillospiraceae</taxon>
        <taxon>Flavonifractor</taxon>
    </lineage>
</organism>
<name>A0A9D1YAU2_9FIRM</name>
<sequence>MIQAVSPSDLPERWTGKIHSIFANSCNVLLDSGELLTIHRFSFGMLPRSLYVPGLSTEELEQGAPVKGGPEGVLLGNRLLKWSDRLRRMDTAIPRSGCPPRNWREPLALLRERQNSLEGGALTDTLYSRLRHAMAGLWAGLRTGDDAAVSGGCLACIGLGQGLTPSGDDMLLGSMVALHMYRPELACRLAAGIRPLLERTNDISRSYLELALAGYAATPVLEAAAELGGGGTEAARLLMAIGHSSGCDILEGLVTTAEQLYKTEEEGRL</sequence>
<reference evidence="1" key="1">
    <citation type="journal article" date="2021" name="PeerJ">
        <title>Extensive microbial diversity within the chicken gut microbiome revealed by metagenomics and culture.</title>
        <authorList>
            <person name="Gilroy R."/>
            <person name="Ravi A."/>
            <person name="Getino M."/>
            <person name="Pursley I."/>
            <person name="Horton D.L."/>
            <person name="Alikhan N.F."/>
            <person name="Baker D."/>
            <person name="Gharbi K."/>
            <person name="Hall N."/>
            <person name="Watson M."/>
            <person name="Adriaenssens E.M."/>
            <person name="Foster-Nyarko E."/>
            <person name="Jarju S."/>
            <person name="Secka A."/>
            <person name="Antonio M."/>
            <person name="Oren A."/>
            <person name="Chaudhuri R.R."/>
            <person name="La Ragione R."/>
            <person name="Hildebrand F."/>
            <person name="Pallen M.J."/>
        </authorList>
    </citation>
    <scope>NUCLEOTIDE SEQUENCE</scope>
    <source>
        <strain evidence="1">ChiBcec16_6824</strain>
    </source>
</reference>
<dbReference type="Pfam" id="PF11392">
    <property type="entry name" value="AllH"/>
    <property type="match status" value="1"/>
</dbReference>
<gene>
    <name evidence="1" type="ORF">H9841_11485</name>
</gene>
<dbReference type="Proteomes" id="UP000823868">
    <property type="component" value="Unassembled WGS sequence"/>
</dbReference>
<dbReference type="AlphaFoldDB" id="A0A9D1YAU2"/>
<evidence type="ECO:0000313" key="2">
    <source>
        <dbReference type="Proteomes" id="UP000823868"/>
    </source>
</evidence>
<dbReference type="EMBL" id="DXDX01000207">
    <property type="protein sequence ID" value="HIY22507.1"/>
    <property type="molecule type" value="Genomic_DNA"/>
</dbReference>
<proteinExistence type="predicted"/>
<dbReference type="InterPro" id="IPR021530">
    <property type="entry name" value="AllH-like"/>
</dbReference>
<evidence type="ECO:0000313" key="1">
    <source>
        <dbReference type="EMBL" id="HIY22507.1"/>
    </source>
</evidence>
<comment type="caution">
    <text evidence="1">The sequence shown here is derived from an EMBL/GenBank/DDBJ whole genome shotgun (WGS) entry which is preliminary data.</text>
</comment>